<proteinExistence type="predicted"/>
<gene>
    <name evidence="1" type="ORF">PAECIP111893_02367</name>
</gene>
<dbReference type="EMBL" id="CAKMMF010000011">
    <property type="protein sequence ID" value="CAH1205539.1"/>
    <property type="molecule type" value="Genomic_DNA"/>
</dbReference>
<name>A0ABM9C7Z3_9BACL</name>
<dbReference type="InterPro" id="IPR058600">
    <property type="entry name" value="YhjD-like"/>
</dbReference>
<keyword evidence="2" id="KW-1185">Reference proteome</keyword>
<organism evidence="1 2">
    <name type="scientific">Paenibacillus plantiphilus</name>
    <dbReference type="NCBI Taxonomy" id="2905650"/>
    <lineage>
        <taxon>Bacteria</taxon>
        <taxon>Bacillati</taxon>
        <taxon>Bacillota</taxon>
        <taxon>Bacilli</taxon>
        <taxon>Bacillales</taxon>
        <taxon>Paenibacillaceae</taxon>
        <taxon>Paenibacillus</taxon>
    </lineage>
</organism>
<dbReference type="Proteomes" id="UP000838686">
    <property type="component" value="Unassembled WGS sequence"/>
</dbReference>
<protein>
    <submittedName>
        <fullName evidence="1">Uncharacterized protein</fullName>
    </submittedName>
</protein>
<accession>A0ABM9C7Z3</accession>
<evidence type="ECO:0000313" key="1">
    <source>
        <dbReference type="EMBL" id="CAH1205539.1"/>
    </source>
</evidence>
<dbReference type="Pfam" id="PF26325">
    <property type="entry name" value="YhjD"/>
    <property type="match status" value="1"/>
</dbReference>
<sequence length="129" mass="15656">MKNVPTREEIEAIRNSILLPFMLDMLEAELRKLQHDRQPLRNLFVEANESLSRDIFNELVTVRKYLKEHDIKVVEGDRVGEEMHYKFWCRGYEDEFMLMRFLAKSELSIRFGRYIGEMGTRWKKERLTR</sequence>
<reference evidence="1" key="1">
    <citation type="submission" date="2022-01" db="EMBL/GenBank/DDBJ databases">
        <authorList>
            <person name="Criscuolo A."/>
        </authorList>
    </citation>
    <scope>NUCLEOTIDE SEQUENCE</scope>
    <source>
        <strain evidence="1">CIP111893</strain>
    </source>
</reference>
<evidence type="ECO:0000313" key="2">
    <source>
        <dbReference type="Proteomes" id="UP000838686"/>
    </source>
</evidence>
<comment type="caution">
    <text evidence="1">The sequence shown here is derived from an EMBL/GenBank/DDBJ whole genome shotgun (WGS) entry which is preliminary data.</text>
</comment>